<evidence type="ECO:0000313" key="4">
    <source>
        <dbReference type="Proteomes" id="UP001174136"/>
    </source>
</evidence>
<dbReference type="InterPro" id="IPR015022">
    <property type="entry name" value="MAST_pre-PK_dom"/>
</dbReference>
<keyword evidence="3" id="KW-0808">Transferase</keyword>
<gene>
    <name evidence="3" type="primary">MAST3</name>
    <name evidence="3" type="ORF">N1851_002469</name>
</gene>
<dbReference type="GO" id="GO:0005524">
    <property type="term" value="F:ATP binding"/>
    <property type="evidence" value="ECO:0007669"/>
    <property type="project" value="InterPro"/>
</dbReference>
<sequence length="298" mass="32064">MSTIKHEQSLACEKTQTAAKCLSTLPGNFVTHMPEPHGPQPMQPLQPLQPFANTSPLETLEGLPTRLSDMAASGMTQRRLHSVVTRLTSQPSSSSSSSFLETTVNPVMLGRFHTSNDGVLVLLLAGTRGGLGFGPSRDTGGCRSSNRKNLGVGTPSPTLSRPLSPLSGHTAASSPLDSPRNVSTSSSVNFPFARRAEGRRWSLASLPSSGYGTNPPSSTVSSSHRRSCKHNTSLNEKRGRRRRSRFGEGEGENWFFILHRFFSGDESSSQALCGFGVAESGRTQQQCCFFFGGSGWEM</sequence>
<feature type="compositionally biased region" description="Low complexity" evidence="1">
    <location>
        <begin position="154"/>
        <end position="167"/>
    </location>
</feature>
<dbReference type="AlphaFoldDB" id="A0AA47NA16"/>
<dbReference type="GO" id="GO:0004674">
    <property type="term" value="F:protein serine/threonine kinase activity"/>
    <property type="evidence" value="ECO:0007669"/>
    <property type="project" value="InterPro"/>
</dbReference>
<feature type="region of interest" description="Disordered" evidence="1">
    <location>
        <begin position="204"/>
        <end position="245"/>
    </location>
</feature>
<feature type="compositionally biased region" description="Polar residues" evidence="1">
    <location>
        <begin position="205"/>
        <end position="216"/>
    </location>
</feature>
<feature type="region of interest" description="Disordered" evidence="1">
    <location>
        <begin position="132"/>
        <end position="185"/>
    </location>
</feature>
<dbReference type="Proteomes" id="UP001174136">
    <property type="component" value="Unassembled WGS sequence"/>
</dbReference>
<keyword evidence="3" id="KW-0418">Kinase</keyword>
<name>A0AA47NA16_MERPO</name>
<reference evidence="3" key="1">
    <citation type="journal article" date="2023" name="Front. Mar. Sci.">
        <title>A new Merluccius polli reference genome to investigate the effects of global change in West African waters.</title>
        <authorList>
            <person name="Mateo J.L."/>
            <person name="Blanco-Fernandez C."/>
            <person name="Garcia-Vazquez E."/>
            <person name="Machado-Schiaffino G."/>
        </authorList>
    </citation>
    <scope>NUCLEOTIDE SEQUENCE</scope>
    <source>
        <strain evidence="3">C29</strain>
        <tissue evidence="3">Fin</tissue>
    </source>
</reference>
<evidence type="ECO:0000313" key="3">
    <source>
        <dbReference type="EMBL" id="KAK0155198.1"/>
    </source>
</evidence>
<comment type="caution">
    <text evidence="3">The sequence shown here is derived from an EMBL/GenBank/DDBJ whole genome shotgun (WGS) entry which is preliminary data.</text>
</comment>
<evidence type="ECO:0000259" key="2">
    <source>
        <dbReference type="Pfam" id="PF08926"/>
    </source>
</evidence>
<dbReference type="EMBL" id="JAOPHQ010000297">
    <property type="protein sequence ID" value="KAK0155198.1"/>
    <property type="molecule type" value="Genomic_DNA"/>
</dbReference>
<dbReference type="Pfam" id="PF08926">
    <property type="entry name" value="DUF1908"/>
    <property type="match status" value="1"/>
</dbReference>
<dbReference type="GO" id="GO:0000287">
    <property type="term" value="F:magnesium ion binding"/>
    <property type="evidence" value="ECO:0007669"/>
    <property type="project" value="InterPro"/>
</dbReference>
<feature type="domain" description="Microtubule-associated serine/threonine-protein kinase pre-PK" evidence="2">
    <location>
        <begin position="175"/>
        <end position="224"/>
    </location>
</feature>
<proteinExistence type="predicted"/>
<accession>A0AA47NA16</accession>
<evidence type="ECO:0000256" key="1">
    <source>
        <dbReference type="SAM" id="MobiDB-lite"/>
    </source>
</evidence>
<organism evidence="3 4">
    <name type="scientific">Merluccius polli</name>
    <name type="common">Benguela hake</name>
    <name type="synonym">Merluccius cadenati</name>
    <dbReference type="NCBI Taxonomy" id="89951"/>
    <lineage>
        <taxon>Eukaryota</taxon>
        <taxon>Metazoa</taxon>
        <taxon>Chordata</taxon>
        <taxon>Craniata</taxon>
        <taxon>Vertebrata</taxon>
        <taxon>Euteleostomi</taxon>
        <taxon>Actinopterygii</taxon>
        <taxon>Neopterygii</taxon>
        <taxon>Teleostei</taxon>
        <taxon>Neoteleostei</taxon>
        <taxon>Acanthomorphata</taxon>
        <taxon>Zeiogadaria</taxon>
        <taxon>Gadariae</taxon>
        <taxon>Gadiformes</taxon>
        <taxon>Gadoidei</taxon>
        <taxon>Merlucciidae</taxon>
        <taxon>Merluccius</taxon>
    </lineage>
</organism>
<protein>
    <submittedName>
        <fullName evidence="3">Microtubule-associated serine/threonine-protein kinase 3</fullName>
    </submittedName>
</protein>
<keyword evidence="4" id="KW-1185">Reference proteome</keyword>
<feature type="compositionally biased region" description="Polar residues" evidence="1">
    <location>
        <begin position="170"/>
        <end position="185"/>
    </location>
</feature>